<organism evidence="2 3">
    <name type="scientific">Tanacetum coccineum</name>
    <dbReference type="NCBI Taxonomy" id="301880"/>
    <lineage>
        <taxon>Eukaryota</taxon>
        <taxon>Viridiplantae</taxon>
        <taxon>Streptophyta</taxon>
        <taxon>Embryophyta</taxon>
        <taxon>Tracheophyta</taxon>
        <taxon>Spermatophyta</taxon>
        <taxon>Magnoliopsida</taxon>
        <taxon>eudicotyledons</taxon>
        <taxon>Gunneridae</taxon>
        <taxon>Pentapetalae</taxon>
        <taxon>asterids</taxon>
        <taxon>campanulids</taxon>
        <taxon>Asterales</taxon>
        <taxon>Asteraceae</taxon>
        <taxon>Asteroideae</taxon>
        <taxon>Anthemideae</taxon>
        <taxon>Anthemidinae</taxon>
        <taxon>Tanacetum</taxon>
    </lineage>
</organism>
<dbReference type="EMBL" id="BQNB010011961">
    <property type="protein sequence ID" value="GJS97431.1"/>
    <property type="molecule type" value="Genomic_DNA"/>
</dbReference>
<reference evidence="2" key="2">
    <citation type="submission" date="2022-01" db="EMBL/GenBank/DDBJ databases">
        <authorList>
            <person name="Yamashiro T."/>
            <person name="Shiraishi A."/>
            <person name="Satake H."/>
            <person name="Nakayama K."/>
        </authorList>
    </citation>
    <scope>NUCLEOTIDE SEQUENCE</scope>
</reference>
<feature type="compositionally biased region" description="Basic and acidic residues" evidence="1">
    <location>
        <begin position="272"/>
        <end position="285"/>
    </location>
</feature>
<sequence length="362" mass="41969">MVYKEEIKFPPVTRESNAPIFIKVVVFRRKVGRVYMDSESTCEVIYKHYFEKLNPTIKATRVNTKTTLVGFSGKHSWSVGEVLLEITIGEHPLSKTETLNFVNVKSNSPHNMLLGRTAMQKIGIVVSTIHGAIKFHTKKGVGIVLLVGEDGEEIKKNQSITTQLHDLFTTLQLHDFFTTSQLLHNFTTSLKLHDFFTTSRLHFTTLLISQLPNTTWLSKPWQSLKHPKNSSILSKPDRAYICTISGAIHRRRQIRNEDLRTELEYFSKDYDEERKMEPRPERTREVTPPLRTRSPMVRRQRERVVGFEEASNREGSRTGRNTEGSRPSKAEAKENRRREMNLPHFWHPTWEGTKMVNIYNPP</sequence>
<evidence type="ECO:0000313" key="3">
    <source>
        <dbReference type="Proteomes" id="UP001151760"/>
    </source>
</evidence>
<keyword evidence="2" id="KW-0808">Transferase</keyword>
<dbReference type="PANTHER" id="PTHR33240:SF15">
    <property type="entry name" value="GAG-PRO-LIKE PROTEIN"/>
    <property type="match status" value="1"/>
</dbReference>
<gene>
    <name evidence="2" type="ORF">Tco_0804399</name>
</gene>
<feature type="compositionally biased region" description="Basic and acidic residues" evidence="1">
    <location>
        <begin position="302"/>
        <end position="317"/>
    </location>
</feature>
<keyword evidence="3" id="KW-1185">Reference proteome</keyword>
<dbReference type="GO" id="GO:0003964">
    <property type="term" value="F:RNA-directed DNA polymerase activity"/>
    <property type="evidence" value="ECO:0007669"/>
    <property type="project" value="UniProtKB-KW"/>
</dbReference>
<proteinExistence type="predicted"/>
<keyword evidence="2" id="KW-0695">RNA-directed DNA polymerase</keyword>
<evidence type="ECO:0000256" key="1">
    <source>
        <dbReference type="SAM" id="MobiDB-lite"/>
    </source>
</evidence>
<reference evidence="2" key="1">
    <citation type="journal article" date="2022" name="Int. J. Mol. Sci.">
        <title>Draft Genome of Tanacetum Coccineum: Genomic Comparison of Closely Related Tanacetum-Family Plants.</title>
        <authorList>
            <person name="Yamashiro T."/>
            <person name="Shiraishi A."/>
            <person name="Nakayama K."/>
            <person name="Satake H."/>
        </authorList>
    </citation>
    <scope>NUCLEOTIDE SEQUENCE</scope>
</reference>
<name>A0ABQ5A769_9ASTR</name>
<keyword evidence="2" id="KW-0548">Nucleotidyltransferase</keyword>
<feature type="compositionally biased region" description="Basic and acidic residues" evidence="1">
    <location>
        <begin position="326"/>
        <end position="340"/>
    </location>
</feature>
<feature type="region of interest" description="Disordered" evidence="1">
    <location>
        <begin position="272"/>
        <end position="340"/>
    </location>
</feature>
<dbReference type="PANTHER" id="PTHR33240">
    <property type="entry name" value="OS08G0508500 PROTEIN"/>
    <property type="match status" value="1"/>
</dbReference>
<dbReference type="Gene3D" id="2.40.70.10">
    <property type="entry name" value="Acid Proteases"/>
    <property type="match status" value="1"/>
</dbReference>
<dbReference type="Proteomes" id="UP001151760">
    <property type="component" value="Unassembled WGS sequence"/>
</dbReference>
<protein>
    <submittedName>
        <fullName evidence="2">Reverse transcriptase domain-containing protein</fullName>
    </submittedName>
</protein>
<evidence type="ECO:0000313" key="2">
    <source>
        <dbReference type="EMBL" id="GJS97431.1"/>
    </source>
</evidence>
<accession>A0ABQ5A769</accession>
<dbReference type="InterPro" id="IPR021109">
    <property type="entry name" value="Peptidase_aspartic_dom_sf"/>
</dbReference>
<comment type="caution">
    <text evidence="2">The sequence shown here is derived from an EMBL/GenBank/DDBJ whole genome shotgun (WGS) entry which is preliminary data.</text>
</comment>